<accession>A0AAQ1UG25</accession>
<evidence type="ECO:0000313" key="1">
    <source>
        <dbReference type="EMBL" id="SUB78889.1"/>
    </source>
</evidence>
<dbReference type="Proteomes" id="UP000255283">
    <property type="component" value="Unassembled WGS sequence"/>
</dbReference>
<name>A0AAQ1UG25_9BACT</name>
<gene>
    <name evidence="1" type="ORF">NCTC13063_00140</name>
</gene>
<organism evidence="1 2">
    <name type="scientific">Segatella buccae</name>
    <dbReference type="NCBI Taxonomy" id="28126"/>
    <lineage>
        <taxon>Bacteria</taxon>
        <taxon>Pseudomonadati</taxon>
        <taxon>Bacteroidota</taxon>
        <taxon>Bacteroidia</taxon>
        <taxon>Bacteroidales</taxon>
        <taxon>Prevotellaceae</taxon>
        <taxon>Segatella</taxon>
    </lineage>
</organism>
<dbReference type="EMBL" id="UGTJ01000001">
    <property type="protein sequence ID" value="SUB78889.1"/>
    <property type="molecule type" value="Genomic_DNA"/>
</dbReference>
<proteinExistence type="predicted"/>
<evidence type="ECO:0000313" key="2">
    <source>
        <dbReference type="Proteomes" id="UP000255283"/>
    </source>
</evidence>
<protein>
    <submittedName>
        <fullName evidence="1">Uncharacterized protein</fullName>
    </submittedName>
</protein>
<sequence>MFTCLDIDFGTVSSSGGAVRFCLVLKHQSRSFTNIIRNIVLAG</sequence>
<comment type="caution">
    <text evidence="1">The sequence shown here is derived from an EMBL/GenBank/DDBJ whole genome shotgun (WGS) entry which is preliminary data.</text>
</comment>
<reference evidence="1 2" key="1">
    <citation type="submission" date="2018-06" db="EMBL/GenBank/DDBJ databases">
        <authorList>
            <consortium name="Pathogen Informatics"/>
            <person name="Doyle S."/>
        </authorList>
    </citation>
    <scope>NUCLEOTIDE SEQUENCE [LARGE SCALE GENOMIC DNA]</scope>
    <source>
        <strain evidence="1 2">NCTC13063</strain>
    </source>
</reference>
<dbReference type="AlphaFoldDB" id="A0AAQ1UG25"/>